<dbReference type="EMBL" id="FMSH01000037">
    <property type="protein sequence ID" value="SCU73714.1"/>
    <property type="molecule type" value="Genomic_DNA"/>
</dbReference>
<dbReference type="Gene3D" id="1.20.1250.20">
    <property type="entry name" value="MFS general substrate transporter like domains"/>
    <property type="match status" value="2"/>
</dbReference>
<feature type="transmembrane region" description="Helical" evidence="5">
    <location>
        <begin position="406"/>
        <end position="428"/>
    </location>
</feature>
<feature type="transmembrane region" description="Helical" evidence="5">
    <location>
        <begin position="88"/>
        <end position="108"/>
    </location>
</feature>
<proteinExistence type="predicted"/>
<accession>A0A1K0ILR0</accession>
<feature type="transmembrane region" description="Helical" evidence="5">
    <location>
        <begin position="342"/>
        <end position="368"/>
    </location>
</feature>
<protein>
    <recommendedName>
        <fullName evidence="6">Major facilitator superfamily (MFS) profile domain-containing protein</fullName>
    </recommendedName>
</protein>
<feature type="transmembrane region" description="Helical" evidence="5">
    <location>
        <begin position="290"/>
        <end position="311"/>
    </location>
</feature>
<dbReference type="InterPro" id="IPR020846">
    <property type="entry name" value="MFS_dom"/>
</dbReference>
<keyword evidence="3 5" id="KW-1133">Transmembrane helix</keyword>
<dbReference type="SUPFAM" id="SSF103473">
    <property type="entry name" value="MFS general substrate transporter"/>
    <property type="match status" value="1"/>
</dbReference>
<evidence type="ECO:0000256" key="1">
    <source>
        <dbReference type="ARBA" id="ARBA00004141"/>
    </source>
</evidence>
<evidence type="ECO:0000256" key="4">
    <source>
        <dbReference type="ARBA" id="ARBA00023136"/>
    </source>
</evidence>
<feature type="transmembrane region" description="Helical" evidence="5">
    <location>
        <begin position="174"/>
        <end position="195"/>
    </location>
</feature>
<dbReference type="PROSITE" id="PS00217">
    <property type="entry name" value="SUGAR_TRANSPORT_2"/>
    <property type="match status" value="1"/>
</dbReference>
<dbReference type="InterPro" id="IPR005829">
    <property type="entry name" value="Sugar_transporter_CS"/>
</dbReference>
<evidence type="ECO:0000256" key="2">
    <source>
        <dbReference type="ARBA" id="ARBA00022692"/>
    </source>
</evidence>
<reference evidence="7" key="1">
    <citation type="submission" date="2016-09" db="EMBL/GenBank/DDBJ databases">
        <authorList>
            <person name="Capua I."/>
            <person name="De Benedictis P."/>
            <person name="Joannis T."/>
            <person name="Lombin L.H."/>
            <person name="Cattoli G."/>
        </authorList>
    </citation>
    <scope>NUCLEOTIDE SEQUENCE</scope>
    <source>
        <strain evidence="7">B9</strain>
    </source>
</reference>
<dbReference type="InterPro" id="IPR036259">
    <property type="entry name" value="MFS_trans_sf"/>
</dbReference>
<gene>
    <name evidence="7" type="ORF">CNECB9_1310019</name>
</gene>
<dbReference type="PANTHER" id="PTHR23508:SF10">
    <property type="entry name" value="CARBOXYLIC ACID TRANSPORTER PROTEIN HOMOLOG"/>
    <property type="match status" value="1"/>
</dbReference>
<keyword evidence="2 5" id="KW-0812">Transmembrane</keyword>
<dbReference type="CDD" id="cd17365">
    <property type="entry name" value="MFS_PcaK_like"/>
    <property type="match status" value="1"/>
</dbReference>
<feature type="transmembrane region" description="Helical" evidence="5">
    <location>
        <begin position="380"/>
        <end position="400"/>
    </location>
</feature>
<comment type="subcellular location">
    <subcellularLocation>
        <location evidence="1">Membrane</location>
        <topology evidence="1">Multi-pass membrane protein</topology>
    </subcellularLocation>
</comment>
<feature type="transmembrane region" description="Helical" evidence="5">
    <location>
        <begin position="20"/>
        <end position="46"/>
    </location>
</feature>
<dbReference type="Pfam" id="PF07690">
    <property type="entry name" value="MFS_1"/>
    <property type="match status" value="1"/>
</dbReference>
<dbReference type="PROSITE" id="PS50850">
    <property type="entry name" value="MFS"/>
    <property type="match status" value="1"/>
</dbReference>
<dbReference type="GO" id="GO:0005886">
    <property type="term" value="C:plasma membrane"/>
    <property type="evidence" value="ECO:0007669"/>
    <property type="project" value="TreeGrafter"/>
</dbReference>
<evidence type="ECO:0000256" key="3">
    <source>
        <dbReference type="ARBA" id="ARBA00022989"/>
    </source>
</evidence>
<dbReference type="PANTHER" id="PTHR23508">
    <property type="entry name" value="CARBOXYLIC ACID TRANSPORTER PROTEIN HOMOLOG"/>
    <property type="match status" value="1"/>
</dbReference>
<feature type="domain" description="Major facilitator superfamily (MFS) profile" evidence="6">
    <location>
        <begin position="20"/>
        <end position="432"/>
    </location>
</feature>
<name>A0A1K0ILR0_CUPNE</name>
<dbReference type="AlphaFoldDB" id="A0A1K0ILR0"/>
<feature type="transmembrane region" description="Helical" evidence="5">
    <location>
        <begin position="147"/>
        <end position="168"/>
    </location>
</feature>
<feature type="transmembrane region" description="Helical" evidence="5">
    <location>
        <begin position="318"/>
        <end position="336"/>
    </location>
</feature>
<sequence length="445" mass="46911">MTPAGSSQPWRPDSRATYTVLFVCFLAILFEGYDVGVMGAVLPALADDRNWNLTPLELGALSSYALVGMFFGAFLIGTLSEMIGRRRMLLLCVSLFSLTMLGASYAQTPAIFGVLRFIGGLGLGGVIPVAAALTIEYSPPHRRSFNYGLMYSGYSVGILCAALIAMWLLPSLGWRGVIGLGAVPMVLIPVMAWLLPESLEYLVGQGRIDEAQALANRTGHGRLPSEARPANGATRATWRDVMSSMFARKQLRATACFWIALFFGLLLVYGLNTWLPTIMRKNGYDLGSSLSFLVIFSLASAVGGLFLGSAADRIGARGTVAVFYLIGALAIGALMFRNSVVVNYLLVALAGVGSVSASLILTGHLAGYYPAHARAAATGWALSFARIGAMSGPLVGGYVAGSGLSFGWNFITFSIAGLAAALAVALLPSARQPVVVARVGQQSNA</sequence>
<keyword evidence="4 5" id="KW-0472">Membrane</keyword>
<dbReference type="RefSeq" id="WP_035825388.1">
    <property type="nucleotide sequence ID" value="NZ_FMSH01000037.1"/>
</dbReference>
<feature type="transmembrane region" description="Helical" evidence="5">
    <location>
        <begin position="58"/>
        <end position="76"/>
    </location>
</feature>
<feature type="transmembrane region" description="Helical" evidence="5">
    <location>
        <begin position="114"/>
        <end position="135"/>
    </location>
</feature>
<dbReference type="GO" id="GO:0046943">
    <property type="term" value="F:carboxylic acid transmembrane transporter activity"/>
    <property type="evidence" value="ECO:0007669"/>
    <property type="project" value="TreeGrafter"/>
</dbReference>
<organism evidence="7">
    <name type="scientific">Cupriavidus necator</name>
    <name type="common">Alcaligenes eutrophus</name>
    <name type="synonym">Ralstonia eutropha</name>
    <dbReference type="NCBI Taxonomy" id="106590"/>
    <lineage>
        <taxon>Bacteria</taxon>
        <taxon>Pseudomonadati</taxon>
        <taxon>Pseudomonadota</taxon>
        <taxon>Betaproteobacteria</taxon>
        <taxon>Burkholderiales</taxon>
        <taxon>Burkholderiaceae</taxon>
        <taxon>Cupriavidus</taxon>
    </lineage>
</organism>
<evidence type="ECO:0000313" key="7">
    <source>
        <dbReference type="EMBL" id="SCU73714.1"/>
    </source>
</evidence>
<dbReference type="InterPro" id="IPR011701">
    <property type="entry name" value="MFS"/>
</dbReference>
<evidence type="ECO:0000259" key="6">
    <source>
        <dbReference type="PROSITE" id="PS50850"/>
    </source>
</evidence>
<evidence type="ECO:0000256" key="5">
    <source>
        <dbReference type="SAM" id="Phobius"/>
    </source>
</evidence>
<feature type="transmembrane region" description="Helical" evidence="5">
    <location>
        <begin position="251"/>
        <end position="270"/>
    </location>
</feature>